<feature type="transmembrane region" description="Helical" evidence="6">
    <location>
        <begin position="21"/>
        <end position="41"/>
    </location>
</feature>
<proteinExistence type="predicted"/>
<dbReference type="PANTHER" id="PTHR30572:SF18">
    <property type="entry name" value="ABC-TYPE MACROLIDE FAMILY EXPORT SYSTEM PERMEASE COMPONENT 2"/>
    <property type="match status" value="1"/>
</dbReference>
<sequence>MGGAVLRSIQRQFTHHKLYTALNLVGLGFGIAVFLTMALIVRYEFSYDAYVPDAAHVFQLDGDYRPAGHEPMVSDAVSFVPYPFLKQDFPAITHAVRVLSLPTPVRVGSQLGREDVQMTDPDFFAVFPLTIIDGRAENALDGPAKVVLSASMARKYFGTDHAVGRTMHINNAHDPATVSAVFADPPPNSTMSFNILTPFPSAMLGGLPFQNWGSTWGTMWIRVGDLSTLPAMRHGLLTGYPARHPGTMMTPAQINAMFGSGGLMPVALPDVHFHNAEIGDGGTSPQLIDILGLVGVAALATAVVNYINLATSRVGLRAREVAIRKVMGASRRALIVQFMGEACALVSMATLVGLALTELGLRWVNTLGGWDVRFDWAFVLPMAIVITIGVGMAAGLYPALVLSAFRPAAILAASRSPSGGRMASLVRTALVVGQFAFAITLAMSHQAAFIRTLDRGLHQDGLIVIDSLSDDSLMNRQAEIVRRLGETPGVTIATRSDMFPHHTFDRDDWHRAETRADVNVAWGYATPVYFEALSAKLLAGRLFDTAHGADYHDNARQGGNGTSVVISRLAAERFGFATPRDAIGQSVMESRSAQVYRVIGVIDDIRFGGAHEPLQPLLYMGKQAPLNYVGALVRYSGVSTQQEMARLRSAWEQIAPDVPFSATSANDIFADDYRAVSVRRSHY</sequence>
<evidence type="ECO:0000259" key="8">
    <source>
        <dbReference type="Pfam" id="PF12704"/>
    </source>
</evidence>
<protein>
    <submittedName>
        <fullName evidence="9">ABC transporter permease</fullName>
    </submittedName>
</protein>
<comment type="subcellular location">
    <subcellularLocation>
        <location evidence="1">Cell membrane</location>
        <topology evidence="1">Multi-pass membrane protein</topology>
    </subcellularLocation>
</comment>
<reference evidence="9" key="1">
    <citation type="submission" date="2023-03" db="EMBL/GenBank/DDBJ databases">
        <authorList>
            <person name="Cleenwerck I."/>
        </authorList>
    </citation>
    <scope>NUCLEOTIDE SEQUENCE</scope>
    <source>
        <strain evidence="9">LMG 32879</strain>
    </source>
</reference>
<organism evidence="9 10">
    <name type="scientific">Brytella acorum</name>
    <dbReference type="NCBI Taxonomy" id="2959299"/>
    <lineage>
        <taxon>Bacteria</taxon>
        <taxon>Pseudomonadati</taxon>
        <taxon>Pseudomonadota</taxon>
        <taxon>Alphaproteobacteria</taxon>
        <taxon>Acetobacterales</taxon>
        <taxon>Acetobacteraceae</taxon>
        <taxon>Brytella</taxon>
    </lineage>
</organism>
<keyword evidence="4 6" id="KW-1133">Transmembrane helix</keyword>
<evidence type="ECO:0000256" key="1">
    <source>
        <dbReference type="ARBA" id="ARBA00004651"/>
    </source>
</evidence>
<keyword evidence="10" id="KW-1185">Reference proteome</keyword>
<keyword evidence="5 6" id="KW-0472">Membrane</keyword>
<dbReference type="Pfam" id="PF02687">
    <property type="entry name" value="FtsX"/>
    <property type="match status" value="1"/>
</dbReference>
<keyword evidence="2" id="KW-1003">Cell membrane</keyword>
<dbReference type="AlphaFoldDB" id="A0AA35UTF7"/>
<dbReference type="GO" id="GO:0005886">
    <property type="term" value="C:plasma membrane"/>
    <property type="evidence" value="ECO:0007669"/>
    <property type="project" value="UniProtKB-SubCell"/>
</dbReference>
<gene>
    <name evidence="9" type="ORF">LMG32879_002613</name>
</gene>
<keyword evidence="3 6" id="KW-0812">Transmembrane</keyword>
<evidence type="ECO:0000256" key="5">
    <source>
        <dbReference type="ARBA" id="ARBA00023136"/>
    </source>
</evidence>
<feature type="transmembrane region" description="Helical" evidence="6">
    <location>
        <begin position="376"/>
        <end position="405"/>
    </location>
</feature>
<feature type="domain" description="MacB-like periplasmic core" evidence="8">
    <location>
        <begin position="453"/>
        <end position="608"/>
    </location>
</feature>
<feature type="domain" description="ABC3 transporter permease C-terminal" evidence="7">
    <location>
        <begin position="293"/>
        <end position="402"/>
    </location>
</feature>
<dbReference type="GO" id="GO:0022857">
    <property type="term" value="F:transmembrane transporter activity"/>
    <property type="evidence" value="ECO:0007669"/>
    <property type="project" value="TreeGrafter"/>
</dbReference>
<evidence type="ECO:0000256" key="6">
    <source>
        <dbReference type="SAM" id="Phobius"/>
    </source>
</evidence>
<dbReference type="InterPro" id="IPR003838">
    <property type="entry name" value="ABC3_permease_C"/>
</dbReference>
<evidence type="ECO:0000256" key="3">
    <source>
        <dbReference type="ARBA" id="ARBA00022692"/>
    </source>
</evidence>
<feature type="transmembrane region" description="Helical" evidence="6">
    <location>
        <begin position="334"/>
        <end position="356"/>
    </location>
</feature>
<dbReference type="RefSeq" id="WP_289843718.1">
    <property type="nucleotide sequence ID" value="NZ_CATKSH010000022.1"/>
</dbReference>
<name>A0AA35UTF7_9PROT</name>
<dbReference type="PANTHER" id="PTHR30572">
    <property type="entry name" value="MEMBRANE COMPONENT OF TRANSPORTER-RELATED"/>
    <property type="match status" value="1"/>
</dbReference>
<comment type="caution">
    <text evidence="9">The sequence shown here is derived from an EMBL/GenBank/DDBJ whole genome shotgun (WGS) entry which is preliminary data.</text>
</comment>
<dbReference type="InterPro" id="IPR050250">
    <property type="entry name" value="Macrolide_Exporter_MacB"/>
</dbReference>
<dbReference type="Pfam" id="PF12704">
    <property type="entry name" value="MacB_PCD"/>
    <property type="match status" value="2"/>
</dbReference>
<accession>A0AA35UTF7</accession>
<feature type="transmembrane region" description="Helical" evidence="6">
    <location>
        <begin position="290"/>
        <end position="309"/>
    </location>
</feature>
<evidence type="ECO:0000313" key="9">
    <source>
        <dbReference type="EMBL" id="CAI9121760.1"/>
    </source>
</evidence>
<feature type="transmembrane region" description="Helical" evidence="6">
    <location>
        <begin position="425"/>
        <end position="443"/>
    </location>
</feature>
<dbReference type="Proteomes" id="UP001176960">
    <property type="component" value="Unassembled WGS sequence"/>
</dbReference>
<evidence type="ECO:0000256" key="4">
    <source>
        <dbReference type="ARBA" id="ARBA00022989"/>
    </source>
</evidence>
<dbReference type="EMBL" id="CATKSH010000022">
    <property type="protein sequence ID" value="CAI9121760.1"/>
    <property type="molecule type" value="Genomic_DNA"/>
</dbReference>
<dbReference type="InterPro" id="IPR025857">
    <property type="entry name" value="MacB_PCD"/>
</dbReference>
<feature type="domain" description="MacB-like periplasmic core" evidence="8">
    <location>
        <begin position="20"/>
        <end position="231"/>
    </location>
</feature>
<evidence type="ECO:0000259" key="7">
    <source>
        <dbReference type="Pfam" id="PF02687"/>
    </source>
</evidence>
<evidence type="ECO:0000313" key="10">
    <source>
        <dbReference type="Proteomes" id="UP001176960"/>
    </source>
</evidence>
<evidence type="ECO:0000256" key="2">
    <source>
        <dbReference type="ARBA" id="ARBA00022475"/>
    </source>
</evidence>